<evidence type="ECO:0000313" key="1">
    <source>
        <dbReference type="EMBL" id="MCD7467142.1"/>
    </source>
</evidence>
<protein>
    <submittedName>
        <fullName evidence="1">Uncharacterized protein</fullName>
    </submittedName>
</protein>
<gene>
    <name evidence="1" type="ORF">HAX54_004416</name>
</gene>
<dbReference type="Proteomes" id="UP000823775">
    <property type="component" value="Unassembled WGS sequence"/>
</dbReference>
<proteinExistence type="predicted"/>
<reference evidence="1 2" key="1">
    <citation type="journal article" date="2021" name="BMC Genomics">
        <title>Datura genome reveals duplications of psychoactive alkaloid biosynthetic genes and high mutation rate following tissue culture.</title>
        <authorList>
            <person name="Rajewski A."/>
            <person name="Carter-House D."/>
            <person name="Stajich J."/>
            <person name="Litt A."/>
        </authorList>
    </citation>
    <scope>NUCLEOTIDE SEQUENCE [LARGE SCALE GENOMIC DNA]</scope>
    <source>
        <strain evidence="1">AR-01</strain>
    </source>
</reference>
<dbReference type="EMBL" id="JACEIK010001204">
    <property type="protein sequence ID" value="MCD7467142.1"/>
    <property type="molecule type" value="Genomic_DNA"/>
</dbReference>
<keyword evidence="2" id="KW-1185">Reference proteome</keyword>
<sequence>MKNLFSFKLFHFILKFGNVRPPIDAETQILPLLSVAIPETKCDSAVLVDYSSHVIKALLHMALQFAHQQIKIFLSE</sequence>
<evidence type="ECO:0000313" key="2">
    <source>
        <dbReference type="Proteomes" id="UP000823775"/>
    </source>
</evidence>
<name>A0ABS8T6W8_DATST</name>
<comment type="caution">
    <text evidence="1">The sequence shown here is derived from an EMBL/GenBank/DDBJ whole genome shotgun (WGS) entry which is preliminary data.</text>
</comment>
<organism evidence="1 2">
    <name type="scientific">Datura stramonium</name>
    <name type="common">Jimsonweed</name>
    <name type="synonym">Common thornapple</name>
    <dbReference type="NCBI Taxonomy" id="4076"/>
    <lineage>
        <taxon>Eukaryota</taxon>
        <taxon>Viridiplantae</taxon>
        <taxon>Streptophyta</taxon>
        <taxon>Embryophyta</taxon>
        <taxon>Tracheophyta</taxon>
        <taxon>Spermatophyta</taxon>
        <taxon>Magnoliopsida</taxon>
        <taxon>eudicotyledons</taxon>
        <taxon>Gunneridae</taxon>
        <taxon>Pentapetalae</taxon>
        <taxon>asterids</taxon>
        <taxon>lamiids</taxon>
        <taxon>Solanales</taxon>
        <taxon>Solanaceae</taxon>
        <taxon>Solanoideae</taxon>
        <taxon>Datureae</taxon>
        <taxon>Datura</taxon>
    </lineage>
</organism>
<accession>A0ABS8T6W8</accession>